<evidence type="ECO:0000256" key="4">
    <source>
        <dbReference type="SAM" id="Coils"/>
    </source>
</evidence>
<dbReference type="OrthoDB" id="6105938at2759"/>
<gene>
    <name evidence="7" type="ORF">pdam_00006696</name>
</gene>
<name>A0A3M6UW34_POCDA</name>
<evidence type="ECO:0000256" key="1">
    <source>
        <dbReference type="ARBA" id="ARBA00022771"/>
    </source>
</evidence>
<dbReference type="EMBL" id="RCHS01000573">
    <property type="protein sequence ID" value="RMX57923.1"/>
    <property type="molecule type" value="Genomic_DNA"/>
</dbReference>
<evidence type="ECO:0000256" key="3">
    <source>
        <dbReference type="PROSITE-ProRule" id="PRU00175"/>
    </source>
</evidence>
<dbReference type="CDD" id="cd16562">
    <property type="entry name" value="RING-HC_RNF219"/>
    <property type="match status" value="1"/>
</dbReference>
<dbReference type="InterPro" id="IPR001841">
    <property type="entry name" value="Znf_RING"/>
</dbReference>
<feature type="compositionally biased region" description="Polar residues" evidence="5">
    <location>
        <begin position="329"/>
        <end position="342"/>
    </location>
</feature>
<feature type="coiled-coil region" evidence="4">
    <location>
        <begin position="91"/>
        <end position="132"/>
    </location>
</feature>
<evidence type="ECO:0000313" key="8">
    <source>
        <dbReference type="Proteomes" id="UP000275408"/>
    </source>
</evidence>
<feature type="compositionally biased region" description="Basic and acidic residues" evidence="5">
    <location>
        <begin position="479"/>
        <end position="491"/>
    </location>
</feature>
<dbReference type="GO" id="GO:0008270">
    <property type="term" value="F:zinc ion binding"/>
    <property type="evidence" value="ECO:0007669"/>
    <property type="project" value="UniProtKB-KW"/>
</dbReference>
<keyword evidence="4" id="KW-0175">Coiled coil</keyword>
<proteinExistence type="predicted"/>
<protein>
    <recommendedName>
        <fullName evidence="6">RING-type domain-containing protein</fullName>
    </recommendedName>
</protein>
<evidence type="ECO:0000256" key="5">
    <source>
        <dbReference type="SAM" id="MobiDB-lite"/>
    </source>
</evidence>
<dbReference type="PANTHER" id="PTHR14609">
    <property type="entry name" value="RING FINGER PROTEIN 219"/>
    <property type="match status" value="1"/>
</dbReference>
<evidence type="ECO:0000313" key="7">
    <source>
        <dbReference type="EMBL" id="RMX57923.1"/>
    </source>
</evidence>
<dbReference type="Gene3D" id="1.20.5.340">
    <property type="match status" value="1"/>
</dbReference>
<keyword evidence="1 3" id="KW-0479">Metal-binding</keyword>
<accession>A0A3M6UW34</accession>
<dbReference type="Proteomes" id="UP000275408">
    <property type="component" value="Unassembled WGS sequence"/>
</dbReference>
<organism evidence="7 8">
    <name type="scientific">Pocillopora damicornis</name>
    <name type="common">Cauliflower coral</name>
    <name type="synonym">Millepora damicornis</name>
    <dbReference type="NCBI Taxonomy" id="46731"/>
    <lineage>
        <taxon>Eukaryota</taxon>
        <taxon>Metazoa</taxon>
        <taxon>Cnidaria</taxon>
        <taxon>Anthozoa</taxon>
        <taxon>Hexacorallia</taxon>
        <taxon>Scleractinia</taxon>
        <taxon>Astrocoeniina</taxon>
        <taxon>Pocilloporidae</taxon>
        <taxon>Pocillopora</taxon>
    </lineage>
</organism>
<feature type="compositionally biased region" description="Basic and acidic residues" evidence="5">
    <location>
        <begin position="424"/>
        <end position="433"/>
    </location>
</feature>
<feature type="region of interest" description="Disordered" evidence="5">
    <location>
        <begin position="543"/>
        <end position="579"/>
    </location>
</feature>
<feature type="region of interest" description="Disordered" evidence="5">
    <location>
        <begin position="191"/>
        <end position="214"/>
    </location>
</feature>
<dbReference type="Pfam" id="PF13923">
    <property type="entry name" value="zf-C3HC4_2"/>
    <property type="match status" value="1"/>
</dbReference>
<feature type="region of interest" description="Disordered" evidence="5">
    <location>
        <begin position="404"/>
        <end position="434"/>
    </location>
</feature>
<dbReference type="GO" id="GO:0006275">
    <property type="term" value="P:regulation of DNA replication"/>
    <property type="evidence" value="ECO:0007669"/>
    <property type="project" value="InterPro"/>
</dbReference>
<feature type="domain" description="RING-type" evidence="6">
    <location>
        <begin position="21"/>
        <end position="59"/>
    </location>
</feature>
<feature type="compositionally biased region" description="Basic and acidic residues" evidence="5">
    <location>
        <begin position="452"/>
        <end position="467"/>
    </location>
</feature>
<evidence type="ECO:0000259" key="6">
    <source>
        <dbReference type="PROSITE" id="PS50089"/>
    </source>
</evidence>
<feature type="compositionally biased region" description="Basic and acidic residues" evidence="5">
    <location>
        <begin position="553"/>
        <end position="562"/>
    </location>
</feature>
<dbReference type="GO" id="GO:0004842">
    <property type="term" value="F:ubiquitin-protein transferase activity"/>
    <property type="evidence" value="ECO:0007669"/>
    <property type="project" value="InterPro"/>
</dbReference>
<dbReference type="Gene3D" id="3.30.40.10">
    <property type="entry name" value="Zinc/RING finger domain, C3HC4 (zinc finger)"/>
    <property type="match status" value="1"/>
</dbReference>
<keyword evidence="2" id="KW-0862">Zinc</keyword>
<dbReference type="PROSITE" id="PS50089">
    <property type="entry name" value="ZF_RING_2"/>
    <property type="match status" value="1"/>
</dbReference>
<dbReference type="GO" id="GO:0006513">
    <property type="term" value="P:protein monoubiquitination"/>
    <property type="evidence" value="ECO:0007669"/>
    <property type="project" value="InterPro"/>
</dbReference>
<dbReference type="STRING" id="46731.A0A3M6UW34"/>
<feature type="compositionally biased region" description="Acidic residues" evidence="5">
    <location>
        <begin position="563"/>
        <end position="573"/>
    </location>
</feature>
<feature type="compositionally biased region" description="Basic and acidic residues" evidence="5">
    <location>
        <begin position="191"/>
        <end position="209"/>
    </location>
</feature>
<feature type="compositionally biased region" description="Low complexity" evidence="5">
    <location>
        <begin position="504"/>
        <end position="513"/>
    </location>
</feature>
<dbReference type="InterPro" id="IPR013083">
    <property type="entry name" value="Znf_RING/FYVE/PHD"/>
</dbReference>
<feature type="region of interest" description="Disordered" evidence="5">
    <location>
        <begin position="253"/>
        <end position="377"/>
    </location>
</feature>
<keyword evidence="1 3" id="KW-0863">Zinc-finger</keyword>
<dbReference type="SMART" id="SM00184">
    <property type="entry name" value="RING"/>
    <property type="match status" value="1"/>
</dbReference>
<keyword evidence="8" id="KW-1185">Reference proteome</keyword>
<feature type="region of interest" description="Disordered" evidence="5">
    <location>
        <begin position="452"/>
        <end position="531"/>
    </location>
</feature>
<sequence>MANKKVSVSSTSLSMTLPISCQICLGKVREPVVCPNQHVFCSNCMDLWLRTHSFCPTCRTPITTEKPCKKILGSIDLPVSNDAVTRADLRRTRLDLIRQEYEDEVKSLQNTVDRLKAENKQLHEKMIERERTMASMDFTNRHRDKDDGGTGKLDIDMLVKLTTRLQEASYTYENLRGDMDKIKEDNKRLQEENRTLVRENSRLKEEPKFSKSPQRYSHYTMAGLQTKVGQYEREVQQLRRALRRSDTYIEDLTNKLESSSGPASSKLKRAHLRTSPVPSSCTITSLADDQDPSEKSKSSKSSDVIDVENPSPPEDASPPVDSSLKKKISTASDNENITSNGHSPILAPVSSERFSLDNTTSYGGEERESGLSSRRSSEVSLYGQDLDIPPGPLTSSLNILEPVEGEALDRPPSRGELLLLGDPSSRRQEKPALEENLNMFTASRRLMMMSERRARQRESLEPGKLLRDLGSCSPTSSEGGKRKSLDAKSLDFDLFTPAPDEESPSNSASQENSSPPPTFNRDAELTENESPCFRTFSLAKIKSEIEVDNEDETTAKKPRLDSDEFPDAEEEDKEEKKIN</sequence>
<evidence type="ECO:0000256" key="2">
    <source>
        <dbReference type="ARBA" id="ARBA00022833"/>
    </source>
</evidence>
<dbReference type="InterPro" id="IPR039209">
    <property type="entry name" value="OBI1"/>
</dbReference>
<dbReference type="PANTHER" id="PTHR14609:SF1">
    <property type="entry name" value="ORC UBIQUITIN LIGASE 1"/>
    <property type="match status" value="1"/>
</dbReference>
<feature type="compositionally biased region" description="Polar residues" evidence="5">
    <location>
        <begin position="276"/>
        <end position="287"/>
    </location>
</feature>
<dbReference type="InterPro" id="IPR035691">
    <property type="entry name" value="OBI1_RING-HC"/>
</dbReference>
<dbReference type="SUPFAM" id="SSF57850">
    <property type="entry name" value="RING/U-box"/>
    <property type="match status" value="1"/>
</dbReference>
<dbReference type="AlphaFoldDB" id="A0A3M6UW34"/>
<comment type="caution">
    <text evidence="7">The sequence shown here is derived from an EMBL/GenBank/DDBJ whole genome shotgun (WGS) entry which is preliminary data.</text>
</comment>
<reference evidence="7 8" key="1">
    <citation type="journal article" date="2018" name="Sci. Rep.">
        <title>Comparative analysis of the Pocillopora damicornis genome highlights role of immune system in coral evolution.</title>
        <authorList>
            <person name="Cunning R."/>
            <person name="Bay R.A."/>
            <person name="Gillette P."/>
            <person name="Baker A.C."/>
            <person name="Traylor-Knowles N."/>
        </authorList>
    </citation>
    <scope>NUCLEOTIDE SEQUENCE [LARGE SCALE GENOMIC DNA]</scope>
    <source>
        <strain evidence="7">RSMAS</strain>
        <tissue evidence="7">Whole animal</tissue>
    </source>
</reference>